<keyword evidence="3" id="KW-1185">Reference proteome</keyword>
<feature type="region of interest" description="Disordered" evidence="1">
    <location>
        <begin position="74"/>
        <end position="126"/>
    </location>
</feature>
<accession>A0AAN6NMX8</accession>
<proteinExistence type="predicted"/>
<reference evidence="2" key="1">
    <citation type="journal article" date="2023" name="Mol. Phylogenet. Evol.">
        <title>Genome-scale phylogeny and comparative genomics of the fungal order Sordariales.</title>
        <authorList>
            <person name="Hensen N."/>
            <person name="Bonometti L."/>
            <person name="Westerberg I."/>
            <person name="Brannstrom I.O."/>
            <person name="Guillou S."/>
            <person name="Cros-Aarteil S."/>
            <person name="Calhoun S."/>
            <person name="Haridas S."/>
            <person name="Kuo A."/>
            <person name="Mondo S."/>
            <person name="Pangilinan J."/>
            <person name="Riley R."/>
            <person name="LaButti K."/>
            <person name="Andreopoulos B."/>
            <person name="Lipzen A."/>
            <person name="Chen C."/>
            <person name="Yan M."/>
            <person name="Daum C."/>
            <person name="Ng V."/>
            <person name="Clum A."/>
            <person name="Steindorff A."/>
            <person name="Ohm R.A."/>
            <person name="Martin F."/>
            <person name="Silar P."/>
            <person name="Natvig D.O."/>
            <person name="Lalanne C."/>
            <person name="Gautier V."/>
            <person name="Ament-Velasquez S.L."/>
            <person name="Kruys A."/>
            <person name="Hutchinson M.I."/>
            <person name="Powell A.J."/>
            <person name="Barry K."/>
            <person name="Miller A.N."/>
            <person name="Grigoriev I.V."/>
            <person name="Debuchy R."/>
            <person name="Gladieux P."/>
            <person name="Hiltunen Thoren M."/>
            <person name="Johannesson H."/>
        </authorList>
    </citation>
    <scope>NUCLEOTIDE SEQUENCE</scope>
    <source>
        <strain evidence="2">CBS 626.80</strain>
    </source>
</reference>
<feature type="compositionally biased region" description="Low complexity" evidence="1">
    <location>
        <begin position="82"/>
        <end position="126"/>
    </location>
</feature>
<gene>
    <name evidence="2" type="ORF">QBC32DRAFT_374021</name>
</gene>
<evidence type="ECO:0000256" key="1">
    <source>
        <dbReference type="SAM" id="MobiDB-lite"/>
    </source>
</evidence>
<reference evidence="2" key="2">
    <citation type="submission" date="2023-06" db="EMBL/GenBank/DDBJ databases">
        <authorList>
            <consortium name="Lawrence Berkeley National Laboratory"/>
            <person name="Mondo S.J."/>
            <person name="Hensen N."/>
            <person name="Bonometti L."/>
            <person name="Westerberg I."/>
            <person name="Brannstrom I.O."/>
            <person name="Guillou S."/>
            <person name="Cros-Aarteil S."/>
            <person name="Calhoun S."/>
            <person name="Haridas S."/>
            <person name="Kuo A."/>
            <person name="Pangilinan J."/>
            <person name="Riley R."/>
            <person name="Labutti K."/>
            <person name="Andreopoulos B."/>
            <person name="Lipzen A."/>
            <person name="Chen C."/>
            <person name="Yanf M."/>
            <person name="Daum C."/>
            <person name="Ng V."/>
            <person name="Clum A."/>
            <person name="Steindorff A."/>
            <person name="Ohm R."/>
            <person name="Martin F."/>
            <person name="Silar P."/>
            <person name="Natvig D."/>
            <person name="Lalanne C."/>
            <person name="Gautier V."/>
            <person name="Ament-Velasquez S.L."/>
            <person name="Kruys A."/>
            <person name="Hutchinson M.I."/>
            <person name="Powell A.J."/>
            <person name="Barry K."/>
            <person name="Miller A.N."/>
            <person name="Grigoriev I.V."/>
            <person name="Debuchy R."/>
            <person name="Gladieux P."/>
            <person name="Thoren M.H."/>
            <person name="Johannesson H."/>
        </authorList>
    </citation>
    <scope>NUCLEOTIDE SEQUENCE</scope>
    <source>
        <strain evidence="2">CBS 626.80</strain>
    </source>
</reference>
<dbReference type="EMBL" id="MU859311">
    <property type="protein sequence ID" value="KAK3947803.1"/>
    <property type="molecule type" value="Genomic_DNA"/>
</dbReference>
<dbReference type="AlphaFoldDB" id="A0AAN6NMX8"/>
<comment type="caution">
    <text evidence="2">The sequence shown here is derived from an EMBL/GenBank/DDBJ whole genome shotgun (WGS) entry which is preliminary data.</text>
</comment>
<sequence length="126" mass="14073">MYIENRTAGKAAQDLEPYLGDSPHYIKTSQQLLDHLKNEYYDHNRKQKAILEFNELAFKINQNFQEFWNAFKSKQKEKGKENSNNSKGLSSSSSSSSTFNKAKGFANSGSSSSSATKGSSSSHRPP</sequence>
<protein>
    <submittedName>
        <fullName evidence="2">Uncharacterized protein</fullName>
    </submittedName>
</protein>
<dbReference type="Proteomes" id="UP001303222">
    <property type="component" value="Unassembled WGS sequence"/>
</dbReference>
<evidence type="ECO:0000313" key="2">
    <source>
        <dbReference type="EMBL" id="KAK3947803.1"/>
    </source>
</evidence>
<evidence type="ECO:0000313" key="3">
    <source>
        <dbReference type="Proteomes" id="UP001303222"/>
    </source>
</evidence>
<organism evidence="2 3">
    <name type="scientific">Pseudoneurospora amorphoporcata</name>
    <dbReference type="NCBI Taxonomy" id="241081"/>
    <lineage>
        <taxon>Eukaryota</taxon>
        <taxon>Fungi</taxon>
        <taxon>Dikarya</taxon>
        <taxon>Ascomycota</taxon>
        <taxon>Pezizomycotina</taxon>
        <taxon>Sordariomycetes</taxon>
        <taxon>Sordariomycetidae</taxon>
        <taxon>Sordariales</taxon>
        <taxon>Sordariaceae</taxon>
        <taxon>Pseudoneurospora</taxon>
    </lineage>
</organism>
<name>A0AAN6NMX8_9PEZI</name>